<evidence type="ECO:0000256" key="1">
    <source>
        <dbReference type="SAM" id="MobiDB-lite"/>
    </source>
</evidence>
<keyword evidence="2" id="KW-1133">Transmembrane helix</keyword>
<dbReference type="Proteomes" id="UP000675554">
    <property type="component" value="Unassembled WGS sequence"/>
</dbReference>
<keyword evidence="2" id="KW-0472">Membrane</keyword>
<evidence type="ECO:0000313" key="4">
    <source>
        <dbReference type="Proteomes" id="UP000675554"/>
    </source>
</evidence>
<keyword evidence="4" id="KW-1185">Reference proteome</keyword>
<accession>A0A8T4IUN4</accession>
<evidence type="ECO:0000256" key="2">
    <source>
        <dbReference type="SAM" id="Phobius"/>
    </source>
</evidence>
<gene>
    <name evidence="3" type="ORF">KDA82_24100</name>
</gene>
<dbReference type="AlphaFoldDB" id="A0A8T4IUN4"/>
<feature type="transmembrane region" description="Helical" evidence="2">
    <location>
        <begin position="21"/>
        <end position="44"/>
    </location>
</feature>
<name>A0A8T4IUN4_9ACTN</name>
<evidence type="ECO:0000313" key="3">
    <source>
        <dbReference type="EMBL" id="MBR7676036.1"/>
    </source>
</evidence>
<comment type="caution">
    <text evidence="3">The sequence shown here is derived from an EMBL/GenBank/DDBJ whole genome shotgun (WGS) entry which is preliminary data.</text>
</comment>
<dbReference type="EMBL" id="JAGSMN010000573">
    <property type="protein sequence ID" value="MBR7676036.1"/>
    <property type="molecule type" value="Genomic_DNA"/>
</dbReference>
<protein>
    <submittedName>
        <fullName evidence="3">Uncharacterized protein</fullName>
    </submittedName>
</protein>
<organism evidence="3 4">
    <name type="scientific">Streptomyces daliensis</name>
    <dbReference type="NCBI Taxonomy" id="299421"/>
    <lineage>
        <taxon>Bacteria</taxon>
        <taxon>Bacillati</taxon>
        <taxon>Actinomycetota</taxon>
        <taxon>Actinomycetes</taxon>
        <taxon>Kitasatosporales</taxon>
        <taxon>Streptomycetaceae</taxon>
        <taxon>Streptomyces</taxon>
    </lineage>
</organism>
<feature type="region of interest" description="Disordered" evidence="1">
    <location>
        <begin position="241"/>
        <end position="261"/>
    </location>
</feature>
<reference evidence="3" key="1">
    <citation type="submission" date="2021-04" db="EMBL/GenBank/DDBJ databases">
        <title>Sequencing of actinobacteria type strains.</title>
        <authorList>
            <person name="Nguyen G.-S."/>
            <person name="Wentzel A."/>
        </authorList>
    </citation>
    <scope>NUCLEOTIDE SEQUENCE</scope>
    <source>
        <strain evidence="3">DSM 42095</strain>
    </source>
</reference>
<proteinExistence type="predicted"/>
<sequence>MSDTSTSTSTSSTAPARRPRTLLIGAVVLAAVVVGAVVGAMAWWPGGDSGAETESDTAFCWDTVPGHQKADGQGPLSECGEALETAMTRKEPGASPSPGSRAFADVVTAYAEHTSEDPARMPAELRPHMARALVHHGDDVHTVLGAQEARSGSRSGSSATADVSREDLVRFVRAVSGSAGPFRTLYGAQADRAATSIGKLGREDLAETPEGSTDTARGVVDDNARVLATLTRIRAAALQQDDDGAADETALAENDEEHGKPRLTGLIEDRAKAVGLDEDAIHGSGTRCALLIQDAGRAYETEVRRTDAVLSPRS</sequence>
<keyword evidence="2" id="KW-0812">Transmembrane</keyword>